<evidence type="ECO:0000259" key="2">
    <source>
        <dbReference type="PROSITE" id="PS50026"/>
    </source>
</evidence>
<evidence type="ECO:0000313" key="4">
    <source>
        <dbReference type="Proteomes" id="UP000051952"/>
    </source>
</evidence>
<reference evidence="4" key="1">
    <citation type="submission" date="2015-09" db="EMBL/GenBank/DDBJ databases">
        <authorList>
            <consortium name="Pathogen Informatics"/>
        </authorList>
    </citation>
    <scope>NUCLEOTIDE SEQUENCE [LARGE SCALE GENOMIC DNA]</scope>
    <source>
        <strain evidence="4">Lake Konstanz</strain>
    </source>
</reference>
<dbReference type="InterPro" id="IPR002049">
    <property type="entry name" value="LE_dom"/>
</dbReference>
<feature type="non-terminal residue" evidence="3">
    <location>
        <position position="1"/>
    </location>
</feature>
<dbReference type="PANTHER" id="PTHR24052">
    <property type="entry name" value="DELTA-RELATED"/>
    <property type="match status" value="1"/>
</dbReference>
<keyword evidence="1" id="KW-1015">Disulfide bond</keyword>
<dbReference type="AlphaFoldDB" id="A0A0S4JK44"/>
<comment type="caution">
    <text evidence="1">Lacks conserved residue(s) required for the propagation of feature annotation.</text>
</comment>
<dbReference type="Proteomes" id="UP000051952">
    <property type="component" value="Unassembled WGS sequence"/>
</dbReference>
<name>A0A0S4JK44_BODSA</name>
<protein>
    <recommendedName>
        <fullName evidence="2">EGF-like domain-containing protein</fullName>
    </recommendedName>
</protein>
<feature type="domain" description="EGF-like" evidence="2">
    <location>
        <begin position="139"/>
        <end position="177"/>
    </location>
</feature>
<dbReference type="EMBL" id="CYKH01001846">
    <property type="protein sequence ID" value="CUG90567.1"/>
    <property type="molecule type" value="Genomic_DNA"/>
</dbReference>
<evidence type="ECO:0000256" key="1">
    <source>
        <dbReference type="PROSITE-ProRule" id="PRU00076"/>
    </source>
</evidence>
<dbReference type="VEuPathDB" id="TriTrypDB:BSAL_27555"/>
<dbReference type="InterPro" id="IPR013783">
    <property type="entry name" value="Ig-like_fold"/>
</dbReference>
<dbReference type="CDD" id="cd00055">
    <property type="entry name" value="EGF_Lam"/>
    <property type="match status" value="1"/>
</dbReference>
<feature type="disulfide bond" evidence="1">
    <location>
        <begin position="46"/>
        <end position="55"/>
    </location>
</feature>
<dbReference type="Gene3D" id="2.60.40.10">
    <property type="entry name" value="Immunoglobulins"/>
    <property type="match status" value="1"/>
</dbReference>
<accession>A0A0S4JK44</accession>
<dbReference type="Pfam" id="PF23106">
    <property type="entry name" value="EGF_Teneurin"/>
    <property type="match status" value="1"/>
</dbReference>
<feature type="domain" description="EGF-like" evidence="2">
    <location>
        <begin position="21"/>
        <end position="56"/>
    </location>
</feature>
<feature type="disulfide bond" evidence="1">
    <location>
        <begin position="167"/>
        <end position="176"/>
    </location>
</feature>
<dbReference type="PANTHER" id="PTHR24052:SF8">
    <property type="entry name" value="NIMROD A, ISOFORM E"/>
    <property type="match status" value="1"/>
</dbReference>
<dbReference type="SMART" id="SM00181">
    <property type="entry name" value="EGF"/>
    <property type="match status" value="4"/>
</dbReference>
<evidence type="ECO:0000313" key="3">
    <source>
        <dbReference type="EMBL" id="CUG90567.1"/>
    </source>
</evidence>
<proteinExistence type="predicted"/>
<dbReference type="OrthoDB" id="283575at2759"/>
<sequence>RGVCRDALCVCRTGAYGSACERDCPGGYGNPCSGNGTCSSAGLCTCNSGYFGTACESACPGGATTPCNFAGECQLTGSCACYSDATNGYYTGNACASCAPEYAGASCNVSCPASRGRVNSRRCICLTGFVGDDCSLSCPMDAAGLFCANHGTCSLPAGALRTPTCACDTNYFGTACSVYCVASQCQANGLYRAQCNPTTGACECRASSLGQWTGSTCSDCIAGYWGDECSYPCLCSSRGTCTRNGGVCQCYQGAATGFWGGSDCSVCATGYTGVGCNIVNVALNAASSDLMTFKTTAVQRIVLLVVSDFALRATLVQDSANLSFFRVLRPSAVGITTVVGNLTLPAAPVRGAVYNVTHYRFVSASGLRMFYPRGVVAALVTTALPLKGLTRRHHTLAACNDTAVADMTIAGDACTVMASGCGLDAYLECDATSSTINSSAAVMSSVVFAAANSDGTLVVLVGDAAASATPNWVVVVWSALLDATVYTAINADTDTQGAPLACALAANVTVCAVYVPNVGLRLARFSYIDVNDNSTRTFAHLVSLSAAPTVTALVASVDANVGIIGFHTTVAAGSLMYLFQASTLVLLGSVASLASTLLSAASIDNNFRLLFLVLDGQLSTAFRTLNLFGVRSVYPSVVDFNGGATITVRGIAFPTNTTATPIWCNVSNSIVPATVFNDAHLECATIAVTVSSGACAVEPLSLFVSGDFAGRSTQRDGVVGLLRPVPAQLTSAVTIDGYDGYGSYEQATYVTLTGFGFVSSAAARCVLQNSSSANASSPSAETIIYETSDVVFVGASSVRCFQPAGLPVSSTPTVFRYSHDGVYFGQSTTSFQIVGPTKALIVEVDATTVVAAAVSTLPTIRAYTTDAYGNRRLMLEDFNYSIRCSSLEP</sequence>
<dbReference type="InterPro" id="IPR000742">
    <property type="entry name" value="EGF"/>
</dbReference>
<dbReference type="Gene3D" id="2.10.25.10">
    <property type="entry name" value="Laminin"/>
    <property type="match status" value="3"/>
</dbReference>
<organism evidence="3 4">
    <name type="scientific">Bodo saltans</name>
    <name type="common">Flagellated protozoan</name>
    <dbReference type="NCBI Taxonomy" id="75058"/>
    <lineage>
        <taxon>Eukaryota</taxon>
        <taxon>Discoba</taxon>
        <taxon>Euglenozoa</taxon>
        <taxon>Kinetoplastea</taxon>
        <taxon>Metakinetoplastina</taxon>
        <taxon>Eubodonida</taxon>
        <taxon>Bodonidae</taxon>
        <taxon>Bodo</taxon>
    </lineage>
</organism>
<gene>
    <name evidence="3" type="ORF">BSAL_27555</name>
</gene>
<dbReference type="InterPro" id="IPR052485">
    <property type="entry name" value="MEGF_diff_regulators"/>
</dbReference>
<dbReference type="PROSITE" id="PS00022">
    <property type="entry name" value="EGF_1"/>
    <property type="match status" value="2"/>
</dbReference>
<feature type="non-terminal residue" evidence="3">
    <location>
        <position position="889"/>
    </location>
</feature>
<dbReference type="PROSITE" id="PS50026">
    <property type="entry name" value="EGF_3"/>
    <property type="match status" value="2"/>
</dbReference>
<dbReference type="GO" id="GO:0016020">
    <property type="term" value="C:membrane"/>
    <property type="evidence" value="ECO:0007669"/>
    <property type="project" value="TreeGrafter"/>
</dbReference>
<keyword evidence="4" id="KW-1185">Reference proteome</keyword>
<keyword evidence="1" id="KW-0245">EGF-like domain</keyword>